<accession>A0A091DTB9</accession>
<proteinExistence type="predicted"/>
<feature type="compositionally biased region" description="Acidic residues" evidence="1">
    <location>
        <begin position="31"/>
        <end position="66"/>
    </location>
</feature>
<gene>
    <name evidence="2" type="ORF">H920_04260</name>
</gene>
<evidence type="ECO:0000313" key="2">
    <source>
        <dbReference type="EMBL" id="KFO34327.1"/>
    </source>
</evidence>
<evidence type="ECO:0000256" key="1">
    <source>
        <dbReference type="SAM" id="MobiDB-lite"/>
    </source>
</evidence>
<feature type="compositionally biased region" description="Basic and acidic residues" evidence="1">
    <location>
        <begin position="1"/>
        <end position="10"/>
    </location>
</feature>
<feature type="region of interest" description="Disordered" evidence="1">
    <location>
        <begin position="1"/>
        <end position="89"/>
    </location>
</feature>
<name>A0A091DTB9_FUKDA</name>
<evidence type="ECO:0000313" key="3">
    <source>
        <dbReference type="Proteomes" id="UP000028990"/>
    </source>
</evidence>
<reference evidence="2 3" key="1">
    <citation type="submission" date="2013-11" db="EMBL/GenBank/DDBJ databases">
        <title>The Damaraland mole rat (Fukomys damarensis) genome and evolution of African mole rats.</title>
        <authorList>
            <person name="Gladyshev V.N."/>
            <person name="Fang X."/>
        </authorList>
    </citation>
    <scope>NUCLEOTIDE SEQUENCE [LARGE SCALE GENOMIC DNA]</scope>
    <source>
        <tissue evidence="2">Liver</tissue>
    </source>
</reference>
<feature type="compositionally biased region" description="Polar residues" evidence="1">
    <location>
        <begin position="77"/>
        <end position="89"/>
    </location>
</feature>
<keyword evidence="3" id="KW-1185">Reference proteome</keyword>
<dbReference type="EMBL" id="KN121979">
    <property type="protein sequence ID" value="KFO34327.1"/>
    <property type="molecule type" value="Genomic_DNA"/>
</dbReference>
<feature type="compositionally biased region" description="Acidic residues" evidence="1">
    <location>
        <begin position="11"/>
        <end position="25"/>
    </location>
</feature>
<protein>
    <submittedName>
        <fullName evidence="2">Uncharacterized protein</fullName>
    </submittedName>
</protein>
<dbReference type="Proteomes" id="UP000028990">
    <property type="component" value="Unassembled WGS sequence"/>
</dbReference>
<dbReference type="AlphaFoldDB" id="A0A091DTB9"/>
<organism evidence="2 3">
    <name type="scientific">Fukomys damarensis</name>
    <name type="common">Damaraland mole rat</name>
    <name type="synonym">Cryptomys damarensis</name>
    <dbReference type="NCBI Taxonomy" id="885580"/>
    <lineage>
        <taxon>Eukaryota</taxon>
        <taxon>Metazoa</taxon>
        <taxon>Chordata</taxon>
        <taxon>Craniata</taxon>
        <taxon>Vertebrata</taxon>
        <taxon>Euteleostomi</taxon>
        <taxon>Mammalia</taxon>
        <taxon>Eutheria</taxon>
        <taxon>Euarchontoglires</taxon>
        <taxon>Glires</taxon>
        <taxon>Rodentia</taxon>
        <taxon>Hystricomorpha</taxon>
        <taxon>Bathyergidae</taxon>
        <taxon>Fukomys</taxon>
    </lineage>
</organism>
<sequence length="117" mass="13197">MRTKTCHVEKEEEAEEKEGEEEEGGELGGEDKEEDEEEGEEEEGQEEEEKEEEDEEEEEDEDDDEEICKKQSGVGPAQTSANPQNSTSGAVQVTLKTLQKQAFKIDINSKKKAEDLM</sequence>